<feature type="compositionally biased region" description="Polar residues" evidence="2">
    <location>
        <begin position="7"/>
        <end position="17"/>
    </location>
</feature>
<sequence length="307" mass="34500">MKKAQKGATQGSSQRTPMTRKENEINKFFNKPSPTQATDSDSNMADDDQEGVYSSRPQPPSSPTVLAPLAPDLSALIAALPQKADLTRLLDDIKEAQKRETAEIKRELAAMTTRIDGLEEMQDAENRSRGNNVRIRGIPEEIPQADLKPTLMALFNNLLEQDQDTAITIERLHRVAGNRTGRVRDVLCCLHNFTMKEQILRREAKIVQLKGDTIEIYQDLAHSPVYQRCLLREVTSLLKASNINYKWGFPFALLATQNGKTYSLKDPTDAPLFFNNLGLPCVDLQEWGRFVYTEDNATMGRPKAPDT</sequence>
<feature type="compositionally biased region" description="Polar residues" evidence="2">
    <location>
        <begin position="32"/>
        <end position="43"/>
    </location>
</feature>
<dbReference type="EMBL" id="CM004478">
    <property type="protein sequence ID" value="OCT72227.1"/>
    <property type="molecule type" value="Genomic_DNA"/>
</dbReference>
<evidence type="ECO:0000256" key="2">
    <source>
        <dbReference type="SAM" id="MobiDB-lite"/>
    </source>
</evidence>
<evidence type="ECO:0000313" key="4">
    <source>
        <dbReference type="Proteomes" id="UP000694892"/>
    </source>
</evidence>
<proteinExistence type="predicted"/>
<dbReference type="InterPro" id="IPR004244">
    <property type="entry name" value="Transposase_22"/>
</dbReference>
<feature type="region of interest" description="Disordered" evidence="2">
    <location>
        <begin position="1"/>
        <end position="67"/>
    </location>
</feature>
<organism evidence="3 4">
    <name type="scientific">Xenopus laevis</name>
    <name type="common">African clawed frog</name>
    <dbReference type="NCBI Taxonomy" id="8355"/>
    <lineage>
        <taxon>Eukaryota</taxon>
        <taxon>Metazoa</taxon>
        <taxon>Chordata</taxon>
        <taxon>Craniata</taxon>
        <taxon>Vertebrata</taxon>
        <taxon>Euteleostomi</taxon>
        <taxon>Amphibia</taxon>
        <taxon>Batrachia</taxon>
        <taxon>Anura</taxon>
        <taxon>Pipoidea</taxon>
        <taxon>Pipidae</taxon>
        <taxon>Xenopodinae</taxon>
        <taxon>Xenopus</taxon>
        <taxon>Xenopus</taxon>
    </lineage>
</organism>
<protein>
    <submittedName>
        <fullName evidence="3">Uncharacterized protein</fullName>
    </submittedName>
</protein>
<evidence type="ECO:0000256" key="1">
    <source>
        <dbReference type="SAM" id="Coils"/>
    </source>
</evidence>
<accession>A0A974HBU4</accession>
<name>A0A974HBU4_XENLA</name>
<dbReference type="Gene3D" id="3.30.70.1820">
    <property type="entry name" value="L1 transposable element, RRM domain"/>
    <property type="match status" value="1"/>
</dbReference>
<feature type="coiled-coil region" evidence="1">
    <location>
        <begin position="94"/>
        <end position="121"/>
    </location>
</feature>
<dbReference type="AlphaFoldDB" id="A0A974HBU4"/>
<keyword evidence="1" id="KW-0175">Coiled coil</keyword>
<evidence type="ECO:0000313" key="3">
    <source>
        <dbReference type="EMBL" id="OCT72227.1"/>
    </source>
</evidence>
<dbReference type="PANTHER" id="PTHR11505">
    <property type="entry name" value="L1 TRANSPOSABLE ELEMENT-RELATED"/>
    <property type="match status" value="1"/>
</dbReference>
<reference evidence="4" key="1">
    <citation type="journal article" date="2016" name="Nature">
        <title>Genome evolution in the allotetraploid frog Xenopus laevis.</title>
        <authorList>
            <person name="Session A.M."/>
            <person name="Uno Y."/>
            <person name="Kwon T."/>
            <person name="Chapman J.A."/>
            <person name="Toyoda A."/>
            <person name="Takahashi S."/>
            <person name="Fukui A."/>
            <person name="Hikosaka A."/>
            <person name="Suzuki A."/>
            <person name="Kondo M."/>
            <person name="van Heeringen S.J."/>
            <person name="Quigley I."/>
            <person name="Heinz S."/>
            <person name="Ogino H."/>
            <person name="Ochi H."/>
            <person name="Hellsten U."/>
            <person name="Lyons J.B."/>
            <person name="Simakov O."/>
            <person name="Putnam N."/>
            <person name="Stites J."/>
            <person name="Kuroki Y."/>
            <person name="Tanaka T."/>
            <person name="Michiue T."/>
            <person name="Watanabe M."/>
            <person name="Bogdanovic O."/>
            <person name="Lister R."/>
            <person name="Georgiou G."/>
            <person name="Paranjpe S.S."/>
            <person name="van Kruijsbergen I."/>
            <person name="Shu S."/>
            <person name="Carlson J."/>
            <person name="Kinoshita T."/>
            <person name="Ohta Y."/>
            <person name="Mawaribuchi S."/>
            <person name="Jenkins J."/>
            <person name="Grimwood J."/>
            <person name="Schmutz J."/>
            <person name="Mitros T."/>
            <person name="Mozaffari S.V."/>
            <person name="Suzuki Y."/>
            <person name="Haramoto Y."/>
            <person name="Yamamoto T.S."/>
            <person name="Takagi C."/>
            <person name="Heald R."/>
            <person name="Miller K."/>
            <person name="Haudenschild C."/>
            <person name="Kitzman J."/>
            <person name="Nakayama T."/>
            <person name="Izutsu Y."/>
            <person name="Robert J."/>
            <person name="Fortriede J."/>
            <person name="Burns K."/>
            <person name="Lotay V."/>
            <person name="Karimi K."/>
            <person name="Yasuoka Y."/>
            <person name="Dichmann D.S."/>
            <person name="Flajnik M.F."/>
            <person name="Houston D.W."/>
            <person name="Shendure J."/>
            <person name="DuPasquier L."/>
            <person name="Vize P.D."/>
            <person name="Zorn A.M."/>
            <person name="Ito M."/>
            <person name="Marcotte E.M."/>
            <person name="Wallingford J.B."/>
            <person name="Ito Y."/>
            <person name="Asashima M."/>
            <person name="Ueno N."/>
            <person name="Matsuda Y."/>
            <person name="Veenstra G.J."/>
            <person name="Fujiyama A."/>
            <person name="Harland R.M."/>
            <person name="Taira M."/>
            <person name="Rokhsar D.S."/>
        </authorList>
    </citation>
    <scope>NUCLEOTIDE SEQUENCE [LARGE SCALE GENOMIC DNA]</scope>
    <source>
        <strain evidence="4">J</strain>
    </source>
</reference>
<gene>
    <name evidence="3" type="ORF">XELAEV_18035196mg</name>
</gene>
<dbReference type="Proteomes" id="UP000694892">
    <property type="component" value="Chromosome 7L"/>
</dbReference>